<sequence>MAKLLIISDSHGLTNELIEIKKRHQQTVDAMIHCGDSELPYNAPEMNDFIKVKGNCDFDSSYLDELTEEIQGSRVFVTHGHLYNVKMSLMSIQYKAEEVDAKIACFGHSHVAGSFQENNIVFINPGSILIPRRRPEPTYVIAEIEEKEMTVRFFNAAGSEVEELAAHYVVKSK</sequence>
<dbReference type="InterPro" id="IPR041802">
    <property type="entry name" value="MPP_YfcE"/>
</dbReference>
<evidence type="ECO:0000313" key="5">
    <source>
        <dbReference type="Proteomes" id="UP000253314"/>
    </source>
</evidence>
<dbReference type="Gene3D" id="3.60.21.10">
    <property type="match status" value="1"/>
</dbReference>
<organism evidence="4 5">
    <name type="scientific">Bacillus taeanensis</name>
    <dbReference type="NCBI Taxonomy" id="273032"/>
    <lineage>
        <taxon>Bacteria</taxon>
        <taxon>Bacillati</taxon>
        <taxon>Bacillota</taxon>
        <taxon>Bacilli</taxon>
        <taxon>Bacillales</taxon>
        <taxon>Bacillaceae</taxon>
        <taxon>Bacillus</taxon>
    </lineage>
</organism>
<dbReference type="AlphaFoldDB" id="A0A366Y038"/>
<protein>
    <recommendedName>
        <fullName evidence="2">Phosphoesterase</fullName>
        <ecNumber evidence="2">3.1.4.-</ecNumber>
    </recommendedName>
</protein>
<dbReference type="CDD" id="cd00841">
    <property type="entry name" value="MPP_YfcE"/>
    <property type="match status" value="1"/>
</dbReference>
<dbReference type="NCBIfam" id="TIGR00040">
    <property type="entry name" value="yfcE"/>
    <property type="match status" value="1"/>
</dbReference>
<accession>A0A366Y038</accession>
<reference evidence="4 5" key="1">
    <citation type="submission" date="2018-07" db="EMBL/GenBank/DDBJ databases">
        <title>Lottiidibacillus patelloidae gen. nov., sp. nov., isolated from the intestinal tract of a marine limpet and the reclassification of B. taeanensis BH030017T, B. algicola KMM 3737T and B. hwajinpoensis SW-72T as genus Lottiidibacillus.</title>
        <authorList>
            <person name="Liu R."/>
            <person name="Huang Z."/>
        </authorList>
    </citation>
    <scope>NUCLEOTIDE SEQUENCE [LARGE SCALE GENOMIC DNA]</scope>
    <source>
        <strain evidence="4 5">BH030017</strain>
    </source>
</reference>
<keyword evidence="2" id="KW-0479">Metal-binding</keyword>
<evidence type="ECO:0000256" key="2">
    <source>
        <dbReference type="RuleBase" id="RU362039"/>
    </source>
</evidence>
<dbReference type="EMBL" id="QOCW01000001">
    <property type="protein sequence ID" value="RBW71557.1"/>
    <property type="molecule type" value="Genomic_DNA"/>
</dbReference>
<dbReference type="GO" id="GO:0046872">
    <property type="term" value="F:metal ion binding"/>
    <property type="evidence" value="ECO:0007669"/>
    <property type="project" value="UniProtKB-KW"/>
</dbReference>
<comment type="caution">
    <text evidence="4">The sequence shown here is derived from an EMBL/GenBank/DDBJ whole genome shotgun (WGS) entry which is preliminary data.</text>
</comment>
<gene>
    <name evidence="4" type="ORF">DS031_02060</name>
</gene>
<dbReference type="InterPro" id="IPR024654">
    <property type="entry name" value="Calcineurin-like_PHP_lpxH"/>
</dbReference>
<dbReference type="PANTHER" id="PTHR11124">
    <property type="entry name" value="VACUOLAR SORTING PROTEIN VPS29"/>
    <property type="match status" value="1"/>
</dbReference>
<dbReference type="Pfam" id="PF12850">
    <property type="entry name" value="Metallophos_2"/>
    <property type="match status" value="1"/>
</dbReference>
<keyword evidence="5" id="KW-1185">Reference proteome</keyword>
<dbReference type="InterPro" id="IPR000979">
    <property type="entry name" value="Phosphodiesterase_MJ0936/Vps29"/>
</dbReference>
<dbReference type="OrthoDB" id="9800565at2"/>
<feature type="domain" description="Calcineurin-like phosphoesterase" evidence="3">
    <location>
        <begin position="3"/>
        <end position="147"/>
    </location>
</feature>
<evidence type="ECO:0000259" key="3">
    <source>
        <dbReference type="Pfam" id="PF12850"/>
    </source>
</evidence>
<dbReference type="InterPro" id="IPR029052">
    <property type="entry name" value="Metallo-depent_PP-like"/>
</dbReference>
<evidence type="ECO:0000313" key="4">
    <source>
        <dbReference type="EMBL" id="RBW71557.1"/>
    </source>
</evidence>
<proteinExistence type="inferred from homology"/>
<comment type="cofactor">
    <cofactor evidence="2">
        <name>a divalent metal cation</name>
        <dbReference type="ChEBI" id="CHEBI:60240"/>
    </cofactor>
</comment>
<dbReference type="EC" id="3.1.4.-" evidence="2"/>
<dbReference type="GO" id="GO:0016787">
    <property type="term" value="F:hydrolase activity"/>
    <property type="evidence" value="ECO:0007669"/>
    <property type="project" value="UniProtKB-UniRule"/>
</dbReference>
<dbReference type="Proteomes" id="UP000253314">
    <property type="component" value="Unassembled WGS sequence"/>
</dbReference>
<comment type="similarity">
    <text evidence="1 2">Belongs to the metallophosphoesterase superfamily. YfcE family.</text>
</comment>
<dbReference type="RefSeq" id="WP_113804259.1">
    <property type="nucleotide sequence ID" value="NZ_QOCW01000001.1"/>
</dbReference>
<dbReference type="SUPFAM" id="SSF56300">
    <property type="entry name" value="Metallo-dependent phosphatases"/>
    <property type="match status" value="1"/>
</dbReference>
<name>A0A366Y038_9BACI</name>
<evidence type="ECO:0000256" key="1">
    <source>
        <dbReference type="ARBA" id="ARBA00008950"/>
    </source>
</evidence>